<gene>
    <name evidence="2" type="ORF">E6H05_10970</name>
</gene>
<sequence length="139" mass="15134">MASRVELIDTLAGLALFADLSRPQLEAVAHTFEEEYFADGQRILRQGFSGSNLYVIVSGQAGVHVDGAQRAVLSRGDFFGEISVLLGEPPAADVVAVGPLRCLALPGSDVESFLLTFPRVSYRMLQAEARRVRTANLWR</sequence>
<dbReference type="Proteomes" id="UP000318834">
    <property type="component" value="Unassembled WGS sequence"/>
</dbReference>
<dbReference type="InterPro" id="IPR050503">
    <property type="entry name" value="cAMP-dep_PK_reg_su-like"/>
</dbReference>
<dbReference type="GO" id="GO:0005952">
    <property type="term" value="C:cAMP-dependent protein kinase complex"/>
    <property type="evidence" value="ECO:0007669"/>
    <property type="project" value="InterPro"/>
</dbReference>
<dbReference type="PRINTS" id="PR00103">
    <property type="entry name" value="CAMPKINASE"/>
</dbReference>
<dbReference type="SUPFAM" id="SSF51206">
    <property type="entry name" value="cAMP-binding domain-like"/>
    <property type="match status" value="1"/>
</dbReference>
<dbReference type="InterPro" id="IPR014710">
    <property type="entry name" value="RmlC-like_jellyroll"/>
</dbReference>
<dbReference type="PROSITE" id="PS50042">
    <property type="entry name" value="CNMP_BINDING_3"/>
    <property type="match status" value="1"/>
</dbReference>
<dbReference type="SMART" id="SM00100">
    <property type="entry name" value="cNMP"/>
    <property type="match status" value="1"/>
</dbReference>
<dbReference type="Gene3D" id="2.60.120.10">
    <property type="entry name" value="Jelly Rolls"/>
    <property type="match status" value="1"/>
</dbReference>
<feature type="domain" description="Cyclic nucleotide-binding" evidence="1">
    <location>
        <begin position="16"/>
        <end position="131"/>
    </location>
</feature>
<name>A0A537IMJ7_9BACT</name>
<dbReference type="EMBL" id="VBAP01000085">
    <property type="protein sequence ID" value="TMI72555.1"/>
    <property type="molecule type" value="Genomic_DNA"/>
</dbReference>
<evidence type="ECO:0000313" key="2">
    <source>
        <dbReference type="EMBL" id="TMI72555.1"/>
    </source>
</evidence>
<reference evidence="2 3" key="1">
    <citation type="journal article" date="2019" name="Nat. Microbiol.">
        <title>Mediterranean grassland soil C-N compound turnover is dependent on rainfall and depth, and is mediated by genomically divergent microorganisms.</title>
        <authorList>
            <person name="Diamond S."/>
            <person name="Andeer P.F."/>
            <person name="Li Z."/>
            <person name="Crits-Christoph A."/>
            <person name="Burstein D."/>
            <person name="Anantharaman K."/>
            <person name="Lane K.R."/>
            <person name="Thomas B.C."/>
            <person name="Pan C."/>
            <person name="Northen T.R."/>
            <person name="Banfield J.F."/>
        </authorList>
    </citation>
    <scope>NUCLEOTIDE SEQUENCE [LARGE SCALE GENOMIC DNA]</scope>
    <source>
        <strain evidence="2">NP_8</strain>
    </source>
</reference>
<dbReference type="InterPro" id="IPR000595">
    <property type="entry name" value="cNMP-bd_dom"/>
</dbReference>
<organism evidence="2 3">
    <name type="scientific">Candidatus Segetimicrobium genomatis</name>
    <dbReference type="NCBI Taxonomy" id="2569760"/>
    <lineage>
        <taxon>Bacteria</taxon>
        <taxon>Bacillati</taxon>
        <taxon>Candidatus Sysuimicrobiota</taxon>
        <taxon>Candidatus Sysuimicrobiia</taxon>
        <taxon>Candidatus Sysuimicrobiales</taxon>
        <taxon>Candidatus Segetimicrobiaceae</taxon>
        <taxon>Candidatus Segetimicrobium</taxon>
    </lineage>
</organism>
<dbReference type="AlphaFoldDB" id="A0A537IMJ7"/>
<dbReference type="Pfam" id="PF00027">
    <property type="entry name" value="cNMP_binding"/>
    <property type="match status" value="1"/>
</dbReference>
<proteinExistence type="predicted"/>
<dbReference type="InterPro" id="IPR018490">
    <property type="entry name" value="cNMP-bd_dom_sf"/>
</dbReference>
<dbReference type="PANTHER" id="PTHR11635">
    <property type="entry name" value="CAMP-DEPENDENT PROTEIN KINASE REGULATORY CHAIN"/>
    <property type="match status" value="1"/>
</dbReference>
<protein>
    <submittedName>
        <fullName evidence="2">Cyclic nucleotide-binding domain-containing protein</fullName>
    </submittedName>
</protein>
<dbReference type="PANTHER" id="PTHR11635:SF152">
    <property type="entry name" value="CAMP-DEPENDENT PROTEIN KINASE TYPE I REGULATORY SUBUNIT-RELATED"/>
    <property type="match status" value="1"/>
</dbReference>
<accession>A0A537IMJ7</accession>
<evidence type="ECO:0000259" key="1">
    <source>
        <dbReference type="PROSITE" id="PS50042"/>
    </source>
</evidence>
<comment type="caution">
    <text evidence="2">The sequence shown here is derived from an EMBL/GenBank/DDBJ whole genome shotgun (WGS) entry which is preliminary data.</text>
</comment>
<dbReference type="GO" id="GO:0005829">
    <property type="term" value="C:cytosol"/>
    <property type="evidence" value="ECO:0007669"/>
    <property type="project" value="TreeGrafter"/>
</dbReference>
<evidence type="ECO:0000313" key="3">
    <source>
        <dbReference type="Proteomes" id="UP000318834"/>
    </source>
</evidence>
<dbReference type="CDD" id="cd00038">
    <property type="entry name" value="CAP_ED"/>
    <property type="match status" value="1"/>
</dbReference>